<proteinExistence type="predicted"/>
<feature type="compositionally biased region" description="Polar residues" evidence="3">
    <location>
        <begin position="26"/>
        <end position="39"/>
    </location>
</feature>
<evidence type="ECO:0000313" key="7">
    <source>
        <dbReference type="Proteomes" id="UP000282529"/>
    </source>
</evidence>
<feature type="signal peptide" evidence="4">
    <location>
        <begin position="1"/>
        <end position="18"/>
    </location>
</feature>
<evidence type="ECO:0000256" key="2">
    <source>
        <dbReference type="ARBA" id="ARBA00022737"/>
    </source>
</evidence>
<evidence type="ECO:0000256" key="3">
    <source>
        <dbReference type="SAM" id="MobiDB-lite"/>
    </source>
</evidence>
<dbReference type="AlphaFoldDB" id="A0A3N9PCE1"/>
<evidence type="ECO:0000313" key="6">
    <source>
        <dbReference type="EMBL" id="RQW13549.1"/>
    </source>
</evidence>
<dbReference type="EMBL" id="RQPI01000001">
    <property type="protein sequence ID" value="RQW13549.1"/>
    <property type="molecule type" value="Genomic_DNA"/>
</dbReference>
<dbReference type="Gene3D" id="2.40.100.20">
    <property type="match status" value="1"/>
</dbReference>
<accession>A0A3N9PCE1</accession>
<keyword evidence="7" id="KW-1185">Reference proteome</keyword>
<feature type="chain" id="PRO_5018261684" description="Cyclophilin-like domain-containing protein" evidence="4">
    <location>
        <begin position="19"/>
        <end position="206"/>
    </location>
</feature>
<dbReference type="InterPro" id="IPR029000">
    <property type="entry name" value="Cyclophilin-like_dom_sf"/>
</dbReference>
<keyword evidence="2" id="KW-0677">Repeat</keyword>
<evidence type="ECO:0000256" key="4">
    <source>
        <dbReference type="SAM" id="SignalP"/>
    </source>
</evidence>
<reference evidence="6 7" key="1">
    <citation type="submission" date="2018-11" db="EMBL/GenBank/DDBJ databases">
        <title>Genome sequence of strain 7197.</title>
        <authorList>
            <person name="Gao J."/>
            <person name="Sun J."/>
        </authorList>
    </citation>
    <scope>NUCLEOTIDE SEQUENCE [LARGE SCALE GENOMIC DNA]</scope>
    <source>
        <strain evidence="6 7">7197</strain>
    </source>
</reference>
<dbReference type="OrthoDB" id="9801466at2"/>
<sequence>MRKILSLLFCLWIILALAACSGARNELNSGSAQSDTPLSSGEPIKATEQPSVKPTEQPSVIPTEQPSASPTENATAETRNNETKENGVISINITVGSSTFTATLNDNETAKALVAKFPMTLQMNEHNGLEKYYDLSEDLPAALTERPATIHAGDIMGWSGNILVLFYETHSNSNGGYVPLGRVDNPSNLASALGSGNVQVTWSLAE</sequence>
<dbReference type="RefSeq" id="WP_124694190.1">
    <property type="nucleotide sequence ID" value="NZ_JBHUFE010000016.1"/>
</dbReference>
<evidence type="ECO:0000259" key="5">
    <source>
        <dbReference type="Pfam" id="PF18050"/>
    </source>
</evidence>
<dbReference type="InterPro" id="IPR041183">
    <property type="entry name" value="Cyclophilin-like"/>
</dbReference>
<dbReference type="SUPFAM" id="SSF50891">
    <property type="entry name" value="Cyclophilin-like"/>
    <property type="match status" value="1"/>
</dbReference>
<gene>
    <name evidence="6" type="ORF">EH198_03810</name>
</gene>
<keyword evidence="1 4" id="KW-0732">Signal</keyword>
<name>A0A3N9PCE1_9BACL</name>
<dbReference type="Proteomes" id="UP000282529">
    <property type="component" value="Unassembled WGS sequence"/>
</dbReference>
<feature type="compositionally biased region" description="Polar residues" evidence="3">
    <location>
        <begin position="48"/>
        <end position="78"/>
    </location>
</feature>
<evidence type="ECO:0000256" key="1">
    <source>
        <dbReference type="ARBA" id="ARBA00022729"/>
    </source>
</evidence>
<dbReference type="PROSITE" id="PS51257">
    <property type="entry name" value="PROKAR_LIPOPROTEIN"/>
    <property type="match status" value="1"/>
</dbReference>
<comment type="caution">
    <text evidence="6">The sequence shown here is derived from an EMBL/GenBank/DDBJ whole genome shotgun (WGS) entry which is preliminary data.</text>
</comment>
<dbReference type="InterPro" id="IPR006970">
    <property type="entry name" value="PT"/>
</dbReference>
<feature type="region of interest" description="Disordered" evidence="3">
    <location>
        <begin position="26"/>
        <end position="85"/>
    </location>
</feature>
<organism evidence="6 7">
    <name type="scientific">Paenibacillus rhizophilus</name>
    <dbReference type="NCBI Taxonomy" id="1850366"/>
    <lineage>
        <taxon>Bacteria</taxon>
        <taxon>Bacillati</taxon>
        <taxon>Bacillota</taxon>
        <taxon>Bacilli</taxon>
        <taxon>Bacillales</taxon>
        <taxon>Paenibacillaceae</taxon>
        <taxon>Paenibacillus</taxon>
    </lineage>
</organism>
<protein>
    <recommendedName>
        <fullName evidence="5">Cyclophilin-like domain-containing protein</fullName>
    </recommendedName>
</protein>
<dbReference type="Pfam" id="PF04886">
    <property type="entry name" value="PT"/>
    <property type="match status" value="1"/>
</dbReference>
<dbReference type="Pfam" id="PF18050">
    <property type="entry name" value="Cyclophil_like2"/>
    <property type="match status" value="1"/>
</dbReference>
<feature type="domain" description="Cyclophilin-like" evidence="5">
    <location>
        <begin position="93"/>
        <end position="202"/>
    </location>
</feature>